<evidence type="ECO:0000313" key="3">
    <source>
        <dbReference type="Proteomes" id="UP000054144"/>
    </source>
</evidence>
<dbReference type="AlphaFoldDB" id="A0A0D7AGM6"/>
<name>A0A0D7AGM6_9AGAR</name>
<dbReference type="SUPFAM" id="SSF51905">
    <property type="entry name" value="FAD/NAD(P)-binding domain"/>
    <property type="match status" value="1"/>
</dbReference>
<organism evidence="2 3">
    <name type="scientific">Fistulina hepatica ATCC 64428</name>
    <dbReference type="NCBI Taxonomy" id="1128425"/>
    <lineage>
        <taxon>Eukaryota</taxon>
        <taxon>Fungi</taxon>
        <taxon>Dikarya</taxon>
        <taxon>Basidiomycota</taxon>
        <taxon>Agaricomycotina</taxon>
        <taxon>Agaricomycetes</taxon>
        <taxon>Agaricomycetidae</taxon>
        <taxon>Agaricales</taxon>
        <taxon>Fistulinaceae</taxon>
        <taxon>Fistulina</taxon>
    </lineage>
</organism>
<dbReference type="Proteomes" id="UP000054144">
    <property type="component" value="Unassembled WGS sequence"/>
</dbReference>
<evidence type="ECO:0000256" key="1">
    <source>
        <dbReference type="SAM" id="Phobius"/>
    </source>
</evidence>
<protein>
    <recommendedName>
        <fullName evidence="4">FAD/NAD(P)-binding domain-containing protein</fullName>
    </recommendedName>
</protein>
<reference evidence="2 3" key="1">
    <citation type="journal article" date="2015" name="Fungal Genet. Biol.">
        <title>Evolution of novel wood decay mechanisms in Agaricales revealed by the genome sequences of Fistulina hepatica and Cylindrobasidium torrendii.</title>
        <authorList>
            <person name="Floudas D."/>
            <person name="Held B.W."/>
            <person name="Riley R."/>
            <person name="Nagy L.G."/>
            <person name="Koehler G."/>
            <person name="Ransdell A.S."/>
            <person name="Younus H."/>
            <person name="Chow J."/>
            <person name="Chiniquy J."/>
            <person name="Lipzen A."/>
            <person name="Tritt A."/>
            <person name="Sun H."/>
            <person name="Haridas S."/>
            <person name="LaButti K."/>
            <person name="Ohm R.A."/>
            <person name="Kues U."/>
            <person name="Blanchette R.A."/>
            <person name="Grigoriev I.V."/>
            <person name="Minto R.E."/>
            <person name="Hibbett D.S."/>
        </authorList>
    </citation>
    <scope>NUCLEOTIDE SEQUENCE [LARGE SCALE GENOMIC DNA]</scope>
    <source>
        <strain evidence="2 3">ATCC 64428</strain>
    </source>
</reference>
<accession>A0A0D7AGM6</accession>
<dbReference type="EMBL" id="KN881728">
    <property type="protein sequence ID" value="KIY49046.1"/>
    <property type="molecule type" value="Genomic_DNA"/>
</dbReference>
<proteinExistence type="predicted"/>
<evidence type="ECO:0000313" key="2">
    <source>
        <dbReference type="EMBL" id="KIY49046.1"/>
    </source>
</evidence>
<keyword evidence="3" id="KW-1185">Reference proteome</keyword>
<keyword evidence="1" id="KW-0472">Membrane</keyword>
<gene>
    <name evidence="2" type="ORF">FISHEDRAFT_42132</name>
</gene>
<dbReference type="InterPro" id="IPR036188">
    <property type="entry name" value="FAD/NAD-bd_sf"/>
</dbReference>
<keyword evidence="1" id="KW-0812">Transmembrane</keyword>
<evidence type="ECO:0008006" key="4">
    <source>
        <dbReference type="Google" id="ProtNLM"/>
    </source>
</evidence>
<keyword evidence="1" id="KW-1133">Transmembrane helix</keyword>
<sequence length="549" mass="61194">MVSGFLIAVVAAPLALYLFLLAAWHLLRRYLIARSGINDLKYLNGHGRKDGERFKGTAVICGGSITGLITARVCHDFFERVLIIEPEAWVGTPDGLIEKAWEHKNSRGRVMQWNSLHACQGFVYRGLCALLPNFTQEATKSGINILPGDFGYTFSGALSIIPWKKYGKDKPMTLYTSRPGFETLIRRLVLNKKNFPRIEQMAGTVTGIIPDPNNKSRIGKVAVRTEEGNEEVDAMLVADCTGITRAGLKWLERAGYGYGDKYSKNNLPLNEIRIAFDQKLYYSTFMFDLTPDEMDTLAVPGGLRNAGHIATYLEAAPGESPKFLLMMKPDGDRVMLFGGHCGDHLEAPRTVNDLRELTKSLVLDTPVPGYIFKLFDQLEHHGPDTMHVSTVRVPGTAYLRYHLGTNLPANFIVLGDAEMSVNPRYGQGATKAVFGVIGLHNVLRGEEGSVLSPGFAKHFFREQFEKTDAFWQSTRALDYGCPETEPIPGESLAEGEFLRKYLWQIQLMSTTDPDCGALIYESTQAINTPIDMFHPNLAIKVFRRMILGF</sequence>
<dbReference type="OrthoDB" id="10051892at2759"/>
<feature type="transmembrane region" description="Helical" evidence="1">
    <location>
        <begin position="6"/>
        <end position="27"/>
    </location>
</feature>